<keyword evidence="4 7" id="KW-0812">Transmembrane</keyword>
<accession>I8IX99</accession>
<sequence length="104" mass="11260">MGWLFVLLAGSCEVIGVIGLNKVSQKKNIKNFLLMEAGFLSSFALLSLAMQTLSMGTAYAVWTGIGTVGSIVMGMLFFGESRDRKRLFFISLVVFATIGLKVIS</sequence>
<evidence type="ECO:0000313" key="10">
    <source>
        <dbReference type="Proteomes" id="UP000004080"/>
    </source>
</evidence>
<comment type="caution">
    <text evidence="9">The sequence shown here is derived from an EMBL/GenBank/DDBJ whole genome shotgun (WGS) entry which is preliminary data.</text>
</comment>
<dbReference type="Proteomes" id="UP000004080">
    <property type="component" value="Unassembled WGS sequence"/>
</dbReference>
<evidence type="ECO:0000256" key="4">
    <source>
        <dbReference type="ARBA" id="ARBA00022692"/>
    </source>
</evidence>
<keyword evidence="5 8" id="KW-1133">Transmembrane helix</keyword>
<dbReference type="InterPro" id="IPR045324">
    <property type="entry name" value="Small_multidrug_res"/>
</dbReference>
<evidence type="ECO:0000256" key="5">
    <source>
        <dbReference type="ARBA" id="ARBA00022989"/>
    </source>
</evidence>
<dbReference type="PANTHER" id="PTHR30561:SF0">
    <property type="entry name" value="GUANIDINIUM EXPORTER"/>
    <property type="match status" value="1"/>
</dbReference>
<dbReference type="InterPro" id="IPR037185">
    <property type="entry name" value="EmrE-like"/>
</dbReference>
<proteinExistence type="inferred from homology"/>
<keyword evidence="2" id="KW-0813">Transport</keyword>
<dbReference type="SUPFAM" id="SSF103481">
    <property type="entry name" value="Multidrug resistance efflux transporter EmrE"/>
    <property type="match status" value="1"/>
</dbReference>
<dbReference type="eggNOG" id="COG2076">
    <property type="taxonomic scope" value="Bacteria"/>
</dbReference>
<keyword evidence="10" id="KW-1185">Reference proteome</keyword>
<dbReference type="STRING" id="1196324.A374_17029"/>
<protein>
    <submittedName>
        <fullName evidence="9">Small multidrug resistance protein</fullName>
    </submittedName>
</protein>
<dbReference type="OrthoDB" id="21828at2"/>
<feature type="transmembrane region" description="Helical" evidence="8">
    <location>
        <begin position="59"/>
        <end position="79"/>
    </location>
</feature>
<name>I8IX99_9BACL</name>
<feature type="transmembrane region" description="Helical" evidence="8">
    <location>
        <begin position="86"/>
        <end position="103"/>
    </location>
</feature>
<comment type="subcellular location">
    <subcellularLocation>
        <location evidence="1 7">Cell membrane</location>
        <topology evidence="1 7">Multi-pass membrane protein</topology>
    </subcellularLocation>
</comment>
<keyword evidence="3" id="KW-1003">Cell membrane</keyword>
<dbReference type="FunFam" id="1.10.3730.20:FF:000001">
    <property type="entry name" value="Quaternary ammonium compound resistance transporter SugE"/>
    <property type="match status" value="1"/>
</dbReference>
<dbReference type="Pfam" id="PF00893">
    <property type="entry name" value="Multi_Drug_Res"/>
    <property type="match status" value="1"/>
</dbReference>
<evidence type="ECO:0000313" key="9">
    <source>
        <dbReference type="EMBL" id="EIT84106.1"/>
    </source>
</evidence>
<dbReference type="InterPro" id="IPR000390">
    <property type="entry name" value="Small_drug/metabolite_transptr"/>
</dbReference>
<reference evidence="9 10" key="1">
    <citation type="journal article" date="2012" name="J. Bacteriol.">
        <title>Genome of Bacillus macauensis ZFHKF-1, a Long-Chain-Forming Bacterium.</title>
        <authorList>
            <person name="Cai L."/>
            <person name="Zhang T."/>
        </authorList>
    </citation>
    <scope>NUCLEOTIDE SEQUENCE [LARGE SCALE GENOMIC DNA]</scope>
    <source>
        <strain evidence="9 10">ZFHKF-1</strain>
    </source>
</reference>
<evidence type="ECO:0000256" key="1">
    <source>
        <dbReference type="ARBA" id="ARBA00004651"/>
    </source>
</evidence>
<dbReference type="Gene3D" id="1.10.3730.20">
    <property type="match status" value="1"/>
</dbReference>
<keyword evidence="6 8" id="KW-0472">Membrane</keyword>
<evidence type="ECO:0000256" key="2">
    <source>
        <dbReference type="ARBA" id="ARBA00022448"/>
    </source>
</evidence>
<dbReference type="AlphaFoldDB" id="I8IX99"/>
<dbReference type="GO" id="GO:0005886">
    <property type="term" value="C:plasma membrane"/>
    <property type="evidence" value="ECO:0007669"/>
    <property type="project" value="UniProtKB-SubCell"/>
</dbReference>
<dbReference type="RefSeq" id="WP_007203477.1">
    <property type="nucleotide sequence ID" value="NZ_AKKV01000040.1"/>
</dbReference>
<feature type="transmembrane region" description="Helical" evidence="8">
    <location>
        <begin position="32"/>
        <end position="53"/>
    </location>
</feature>
<dbReference type="PANTHER" id="PTHR30561">
    <property type="entry name" value="SMR FAMILY PROTON-DEPENDENT DRUG EFFLUX TRANSPORTER SUGE"/>
    <property type="match status" value="1"/>
</dbReference>
<organism evidence="9 10">
    <name type="scientific">Fictibacillus macauensis ZFHKF-1</name>
    <dbReference type="NCBI Taxonomy" id="1196324"/>
    <lineage>
        <taxon>Bacteria</taxon>
        <taxon>Bacillati</taxon>
        <taxon>Bacillota</taxon>
        <taxon>Bacilli</taxon>
        <taxon>Bacillales</taxon>
        <taxon>Fictibacillaceae</taxon>
        <taxon>Fictibacillus</taxon>
    </lineage>
</organism>
<evidence type="ECO:0000256" key="3">
    <source>
        <dbReference type="ARBA" id="ARBA00022475"/>
    </source>
</evidence>
<dbReference type="GO" id="GO:0022857">
    <property type="term" value="F:transmembrane transporter activity"/>
    <property type="evidence" value="ECO:0007669"/>
    <property type="project" value="InterPro"/>
</dbReference>
<evidence type="ECO:0000256" key="6">
    <source>
        <dbReference type="ARBA" id="ARBA00023136"/>
    </source>
</evidence>
<dbReference type="EMBL" id="AKKV01000040">
    <property type="protein sequence ID" value="EIT84106.1"/>
    <property type="molecule type" value="Genomic_DNA"/>
</dbReference>
<dbReference type="PATRIC" id="fig|1196324.3.peg.3478"/>
<evidence type="ECO:0000256" key="8">
    <source>
        <dbReference type="SAM" id="Phobius"/>
    </source>
</evidence>
<evidence type="ECO:0000256" key="7">
    <source>
        <dbReference type="RuleBase" id="RU003942"/>
    </source>
</evidence>
<gene>
    <name evidence="9" type="ORF">A374_17029</name>
</gene>
<comment type="similarity">
    <text evidence="7">Belongs to the drug/metabolite transporter (DMT) superfamily. Small multidrug resistance (SMR) (TC 2.A.7.1) family.</text>
</comment>